<feature type="region of interest" description="Disordered" evidence="1">
    <location>
        <begin position="1"/>
        <end position="24"/>
    </location>
</feature>
<evidence type="ECO:0000313" key="4">
    <source>
        <dbReference type="WBParaSite" id="ASIM_0001258801-mRNA-1"/>
    </source>
</evidence>
<protein>
    <submittedName>
        <fullName evidence="2 4">Uncharacterized protein</fullName>
    </submittedName>
</protein>
<dbReference type="AlphaFoldDB" id="A0A0M3JWD6"/>
<dbReference type="OrthoDB" id="5828183at2759"/>
<name>A0A0M3JWD6_ANISI</name>
<reference evidence="4" key="1">
    <citation type="submission" date="2017-02" db="UniProtKB">
        <authorList>
            <consortium name="WormBaseParasite"/>
        </authorList>
    </citation>
    <scope>IDENTIFICATION</scope>
</reference>
<accession>A0A0M3JWD6</accession>
<dbReference type="WBParaSite" id="ASIM_0001258801-mRNA-1">
    <property type="protein sequence ID" value="ASIM_0001258801-mRNA-1"/>
    <property type="gene ID" value="ASIM_0001258801"/>
</dbReference>
<proteinExistence type="predicted"/>
<evidence type="ECO:0000313" key="3">
    <source>
        <dbReference type="Proteomes" id="UP000267096"/>
    </source>
</evidence>
<evidence type="ECO:0000313" key="2">
    <source>
        <dbReference type="EMBL" id="VDK46438.1"/>
    </source>
</evidence>
<dbReference type="Proteomes" id="UP000267096">
    <property type="component" value="Unassembled WGS sequence"/>
</dbReference>
<sequence length="284" mass="31905">MRHRLSQFDDGSEVRSRPKRTVHGTIPLNTVTPSEVKLDDQRCDSPISCCVSHRSSISMDSGCISVSSDPRKLSVEERCKQLEESPTNDGHHRIVATAIESTTALRCPETKRYPRNCQRPKSMCCAAFPDESNTLLVDSRSFSQITPPPIHRNFTAVTRCESLQVRINLPIIGCTYKIVKDLPMSPVRVAVGQSPMLQTKPTLYISQEPSSPPHTRIRNPQKPSQMESCLLPKAEPQQSVFHASRVFVERSPRDTRQRVESMEKVDSDEDSTHVAQPAIVVSRY</sequence>
<gene>
    <name evidence="2" type="ORF">ASIM_LOCUS12054</name>
</gene>
<feature type="compositionally biased region" description="Basic and acidic residues" evidence="1">
    <location>
        <begin position="251"/>
        <end position="265"/>
    </location>
</feature>
<organism evidence="4">
    <name type="scientific">Anisakis simplex</name>
    <name type="common">Herring worm</name>
    <dbReference type="NCBI Taxonomy" id="6269"/>
    <lineage>
        <taxon>Eukaryota</taxon>
        <taxon>Metazoa</taxon>
        <taxon>Ecdysozoa</taxon>
        <taxon>Nematoda</taxon>
        <taxon>Chromadorea</taxon>
        <taxon>Rhabditida</taxon>
        <taxon>Spirurina</taxon>
        <taxon>Ascaridomorpha</taxon>
        <taxon>Ascaridoidea</taxon>
        <taxon>Anisakidae</taxon>
        <taxon>Anisakis</taxon>
        <taxon>Anisakis simplex complex</taxon>
    </lineage>
</organism>
<reference evidence="2 3" key="2">
    <citation type="submission" date="2018-11" db="EMBL/GenBank/DDBJ databases">
        <authorList>
            <consortium name="Pathogen Informatics"/>
        </authorList>
    </citation>
    <scope>NUCLEOTIDE SEQUENCE [LARGE SCALE GENOMIC DNA]</scope>
</reference>
<evidence type="ECO:0000256" key="1">
    <source>
        <dbReference type="SAM" id="MobiDB-lite"/>
    </source>
</evidence>
<dbReference type="EMBL" id="UYRR01031133">
    <property type="protein sequence ID" value="VDK46438.1"/>
    <property type="molecule type" value="Genomic_DNA"/>
</dbReference>
<feature type="region of interest" description="Disordered" evidence="1">
    <location>
        <begin position="251"/>
        <end position="284"/>
    </location>
</feature>
<keyword evidence="3" id="KW-1185">Reference proteome</keyword>
<feature type="region of interest" description="Disordered" evidence="1">
    <location>
        <begin position="206"/>
        <end position="225"/>
    </location>
</feature>